<keyword evidence="3" id="KW-1185">Reference proteome</keyword>
<dbReference type="Proteomes" id="UP000001555">
    <property type="component" value="Unassembled WGS sequence"/>
</dbReference>
<evidence type="ECO:0000313" key="3">
    <source>
        <dbReference type="Proteomes" id="UP000001555"/>
    </source>
</evidence>
<proteinExistence type="predicted"/>
<sequence length="60" mass="6759">MSRYQNVSLRITGLTLFPFSRAVMENGTVRFSGLSGYVLGLLQQSMGFKYVGCPYLDAWM</sequence>
<dbReference type="VEuPathDB" id="VectorBase:ISCI005351"/>
<dbReference type="VEuPathDB" id="VectorBase:ISCW005351"/>
<dbReference type="EnsemblMetazoa" id="ISCW005351-RA">
    <property type="protein sequence ID" value="ISCW005351-PA"/>
    <property type="gene ID" value="ISCW005351"/>
</dbReference>
<dbReference type="PaxDb" id="6945-B7PNW9"/>
<dbReference type="InParanoid" id="B7PNW9"/>
<gene>
    <name evidence="1" type="ORF">IscW_ISCW005351</name>
</gene>
<dbReference type="EMBL" id="DS754878">
    <property type="protein sequence ID" value="EEC08291.1"/>
    <property type="molecule type" value="Genomic_DNA"/>
</dbReference>
<evidence type="ECO:0000313" key="2">
    <source>
        <dbReference type="EnsemblMetazoa" id="ISCW005351-PA"/>
    </source>
</evidence>
<reference evidence="1 3" key="1">
    <citation type="submission" date="2008-03" db="EMBL/GenBank/DDBJ databases">
        <title>Annotation of Ixodes scapularis.</title>
        <authorList>
            <consortium name="Ixodes scapularis Genome Project Consortium"/>
            <person name="Caler E."/>
            <person name="Hannick L.I."/>
            <person name="Bidwell S."/>
            <person name="Joardar V."/>
            <person name="Thiagarajan M."/>
            <person name="Amedeo P."/>
            <person name="Galinsky K.J."/>
            <person name="Schobel S."/>
            <person name="Inman J."/>
            <person name="Hostetler J."/>
            <person name="Miller J."/>
            <person name="Hammond M."/>
            <person name="Megy K."/>
            <person name="Lawson D."/>
            <person name="Kodira C."/>
            <person name="Sutton G."/>
            <person name="Meyer J."/>
            <person name="Hill C.A."/>
            <person name="Birren B."/>
            <person name="Nene V."/>
            <person name="Collins F."/>
            <person name="Alarcon-Chaidez F."/>
            <person name="Wikel S."/>
            <person name="Strausberg R."/>
        </authorList>
    </citation>
    <scope>NUCLEOTIDE SEQUENCE [LARGE SCALE GENOMIC DNA]</scope>
    <source>
        <strain evidence="3">Wikel</strain>
        <strain evidence="1">Wikel colony</strain>
    </source>
</reference>
<evidence type="ECO:0000313" key="1">
    <source>
        <dbReference type="EMBL" id="EEC08291.1"/>
    </source>
</evidence>
<organism>
    <name type="scientific">Ixodes scapularis</name>
    <name type="common">Black-legged tick</name>
    <name type="synonym">Deer tick</name>
    <dbReference type="NCBI Taxonomy" id="6945"/>
    <lineage>
        <taxon>Eukaryota</taxon>
        <taxon>Metazoa</taxon>
        <taxon>Ecdysozoa</taxon>
        <taxon>Arthropoda</taxon>
        <taxon>Chelicerata</taxon>
        <taxon>Arachnida</taxon>
        <taxon>Acari</taxon>
        <taxon>Parasitiformes</taxon>
        <taxon>Ixodida</taxon>
        <taxon>Ixodoidea</taxon>
        <taxon>Ixodidae</taxon>
        <taxon>Ixodinae</taxon>
        <taxon>Ixodes</taxon>
    </lineage>
</organism>
<protein>
    <submittedName>
        <fullName evidence="1 2">Uncharacterized protein</fullName>
    </submittedName>
</protein>
<name>B7PNW9_IXOSC</name>
<dbReference type="HOGENOM" id="CLU_2944248_0_0_1"/>
<reference evidence="2" key="2">
    <citation type="submission" date="2020-05" db="UniProtKB">
        <authorList>
            <consortium name="EnsemblMetazoa"/>
        </authorList>
    </citation>
    <scope>IDENTIFICATION</scope>
    <source>
        <strain evidence="2">wikel</strain>
    </source>
</reference>
<accession>B7PNW9</accession>
<dbReference type="AlphaFoldDB" id="B7PNW9"/>
<dbReference type="EMBL" id="ABJB010899539">
    <property type="status" value="NOT_ANNOTATED_CDS"/>
    <property type="molecule type" value="Genomic_DNA"/>
</dbReference>